<feature type="transmembrane region" description="Helical" evidence="5">
    <location>
        <begin position="12"/>
        <end position="29"/>
    </location>
</feature>
<comment type="similarity">
    <text evidence="1">Belongs to the MreC family.</text>
</comment>
<dbReference type="Proteomes" id="UP000251241">
    <property type="component" value="Unassembled WGS sequence"/>
</dbReference>
<keyword evidence="3" id="KW-0133">Cell shape</keyword>
<evidence type="ECO:0000256" key="2">
    <source>
        <dbReference type="ARBA" id="ARBA00013855"/>
    </source>
</evidence>
<evidence type="ECO:0000256" key="3">
    <source>
        <dbReference type="ARBA" id="ARBA00022960"/>
    </source>
</evidence>
<dbReference type="RefSeq" id="WP_070566004.1">
    <property type="nucleotide sequence ID" value="NZ_CP068089.1"/>
</dbReference>
<evidence type="ECO:0000313" key="8">
    <source>
        <dbReference type="EMBL" id="VXC47577.1"/>
    </source>
</evidence>
<evidence type="ECO:0000313" key="9">
    <source>
        <dbReference type="Proteomes" id="UP000251241"/>
    </source>
</evidence>
<keyword evidence="5" id="KW-0812">Transmembrane</keyword>
<reference evidence="7 9" key="1">
    <citation type="submission" date="2018-06" db="EMBL/GenBank/DDBJ databases">
        <authorList>
            <consortium name="Pathogen Informatics"/>
            <person name="Doyle S."/>
        </authorList>
    </citation>
    <scope>NUCLEOTIDE SEQUENCE [LARGE SCALE GENOMIC DNA]</scope>
    <source>
        <strain evidence="7 9">NCTC11343</strain>
    </source>
</reference>
<accession>A0A2X2JDS0</accession>
<dbReference type="Gene3D" id="2.40.10.350">
    <property type="entry name" value="Rod shape-determining protein MreC, domain 2"/>
    <property type="match status" value="1"/>
</dbReference>
<dbReference type="EMBL" id="UAUU01000011">
    <property type="protein sequence ID" value="SPZ92008.1"/>
    <property type="molecule type" value="Genomic_DNA"/>
</dbReference>
<keyword evidence="5" id="KW-0472">Membrane</keyword>
<name>A0A2X2JDS0_SPHMU</name>
<gene>
    <name evidence="7" type="ORF">NCTC11343_04057</name>
    <name evidence="8" type="ORF">SPHINGO8BC_120036</name>
</gene>
<evidence type="ECO:0000313" key="10">
    <source>
        <dbReference type="Proteomes" id="UP000432350"/>
    </source>
</evidence>
<dbReference type="InterPro" id="IPR007221">
    <property type="entry name" value="MreC"/>
</dbReference>
<keyword evidence="5" id="KW-1133">Transmembrane helix</keyword>
<proteinExistence type="inferred from homology"/>
<dbReference type="AlphaFoldDB" id="A0A2X2JDS0"/>
<dbReference type="InterPro" id="IPR042177">
    <property type="entry name" value="Cell/Rod_1"/>
</dbReference>
<dbReference type="Gene3D" id="2.40.10.340">
    <property type="entry name" value="Rod shape-determining protein MreC, domain 1"/>
    <property type="match status" value="1"/>
</dbReference>
<evidence type="ECO:0000256" key="5">
    <source>
        <dbReference type="SAM" id="Phobius"/>
    </source>
</evidence>
<evidence type="ECO:0000256" key="4">
    <source>
        <dbReference type="ARBA" id="ARBA00032089"/>
    </source>
</evidence>
<protein>
    <recommendedName>
        <fullName evidence="2">Cell shape-determining protein MreC</fullName>
    </recommendedName>
    <alternativeName>
        <fullName evidence="4">Cell shape protein MreC</fullName>
    </alternativeName>
</protein>
<feature type="domain" description="Rod shape-determining protein MreC beta-barrel core" evidence="6">
    <location>
        <begin position="113"/>
        <end position="262"/>
    </location>
</feature>
<dbReference type="PANTHER" id="PTHR34138">
    <property type="entry name" value="CELL SHAPE-DETERMINING PROTEIN MREC"/>
    <property type="match status" value="1"/>
</dbReference>
<reference evidence="8 10" key="2">
    <citation type="submission" date="2019-10" db="EMBL/GenBank/DDBJ databases">
        <authorList>
            <person name="Karimi E."/>
        </authorList>
    </citation>
    <scope>NUCLEOTIDE SEQUENCE [LARGE SCALE GENOMIC DNA]</scope>
    <source>
        <strain evidence="8 10">Sphingobacterium sp. 8BC</strain>
    </source>
</reference>
<dbReference type="InterPro" id="IPR042175">
    <property type="entry name" value="Cell/Rod_MreC_2"/>
</dbReference>
<organism evidence="7 9">
    <name type="scientific">Sphingobacterium multivorum</name>
    <dbReference type="NCBI Taxonomy" id="28454"/>
    <lineage>
        <taxon>Bacteria</taxon>
        <taxon>Pseudomonadati</taxon>
        <taxon>Bacteroidota</taxon>
        <taxon>Sphingobacteriia</taxon>
        <taxon>Sphingobacteriales</taxon>
        <taxon>Sphingobacteriaceae</taxon>
        <taxon>Sphingobacterium</taxon>
    </lineage>
</organism>
<dbReference type="GO" id="GO:0008360">
    <property type="term" value="P:regulation of cell shape"/>
    <property type="evidence" value="ECO:0007669"/>
    <property type="project" value="UniProtKB-KW"/>
</dbReference>
<dbReference type="GO" id="GO:0005886">
    <property type="term" value="C:plasma membrane"/>
    <property type="evidence" value="ECO:0007669"/>
    <property type="project" value="TreeGrafter"/>
</dbReference>
<dbReference type="GeneID" id="97182175"/>
<dbReference type="NCBIfam" id="NF010532">
    <property type="entry name" value="PRK13922.9-3"/>
    <property type="match status" value="1"/>
</dbReference>
<accession>A0A653YYA3</accession>
<dbReference type="Pfam" id="PF04085">
    <property type="entry name" value="MreC"/>
    <property type="match status" value="1"/>
</dbReference>
<sequence>MRNLWLFLRRYNAFFWFILFFGFSLFLVITNNSFQRNSVLNSSNSIIGGLYAKVNSWKSYLHLGETNDALAKENAQLRKDLQAYRSTDSIKIGPVPAIDSSEFGRYEFIIANVINNSIHQKANTITLDKGSKDGIERGMGVIAPNGVVGIVLNVSQNFSTVQSLLHPDTRISVTLGHTEVFGSLVWGNSMDYRAAMVKEIPNHIKVNKGDKVYTSGYSGHFPKGIFVGTVIQTGISSGDAFLDLRLLLSTNFSNLQHVYVVKDLLNKELKTLEESTKDNG</sequence>
<evidence type="ECO:0000256" key="1">
    <source>
        <dbReference type="ARBA" id="ARBA00009369"/>
    </source>
</evidence>
<dbReference type="PANTHER" id="PTHR34138:SF1">
    <property type="entry name" value="CELL SHAPE-DETERMINING PROTEIN MREC"/>
    <property type="match status" value="1"/>
</dbReference>
<evidence type="ECO:0000313" key="7">
    <source>
        <dbReference type="EMBL" id="SPZ92008.1"/>
    </source>
</evidence>
<evidence type="ECO:0000259" key="6">
    <source>
        <dbReference type="Pfam" id="PF04085"/>
    </source>
</evidence>
<dbReference type="Proteomes" id="UP000432350">
    <property type="component" value="Unassembled WGS sequence"/>
</dbReference>
<dbReference type="InterPro" id="IPR055342">
    <property type="entry name" value="MreC_beta-barrel_core"/>
</dbReference>
<dbReference type="EMBL" id="CABWMV010000004">
    <property type="protein sequence ID" value="VXC47577.1"/>
    <property type="molecule type" value="Genomic_DNA"/>
</dbReference>